<accession>A0A6C0DBT6</accession>
<protein>
    <recommendedName>
        <fullName evidence="2">S1-like domain-containing protein</fullName>
    </recommendedName>
</protein>
<dbReference type="InterPro" id="IPR001253">
    <property type="entry name" value="TIF_eIF-1A"/>
</dbReference>
<feature type="domain" description="S1-like" evidence="2">
    <location>
        <begin position="24"/>
        <end position="103"/>
    </location>
</feature>
<proteinExistence type="predicted"/>
<evidence type="ECO:0000313" key="3">
    <source>
        <dbReference type="EMBL" id="QHT13967.1"/>
    </source>
</evidence>
<feature type="region of interest" description="Disordered" evidence="1">
    <location>
        <begin position="1"/>
        <end position="21"/>
    </location>
</feature>
<dbReference type="PANTHER" id="PTHR21668">
    <property type="entry name" value="EIF-1A"/>
    <property type="match status" value="1"/>
</dbReference>
<dbReference type="EMBL" id="MN739578">
    <property type="protein sequence ID" value="QHT13967.1"/>
    <property type="molecule type" value="Genomic_DNA"/>
</dbReference>
<evidence type="ECO:0000256" key="1">
    <source>
        <dbReference type="SAM" id="MobiDB-lite"/>
    </source>
</evidence>
<dbReference type="SUPFAM" id="SSF50249">
    <property type="entry name" value="Nucleic acid-binding proteins"/>
    <property type="match status" value="1"/>
</dbReference>
<dbReference type="SMART" id="SM00652">
    <property type="entry name" value="eIF1a"/>
    <property type="match status" value="1"/>
</dbReference>
<dbReference type="GO" id="GO:0003743">
    <property type="term" value="F:translation initiation factor activity"/>
    <property type="evidence" value="ECO:0007669"/>
    <property type="project" value="InterPro"/>
</dbReference>
<reference evidence="3" key="1">
    <citation type="journal article" date="2020" name="Nature">
        <title>Giant virus diversity and host interactions through global metagenomics.</title>
        <authorList>
            <person name="Schulz F."/>
            <person name="Roux S."/>
            <person name="Paez-Espino D."/>
            <person name="Jungbluth S."/>
            <person name="Walsh D.A."/>
            <person name="Denef V.J."/>
            <person name="McMahon K.D."/>
            <person name="Konstantinidis K.T."/>
            <person name="Eloe-Fadrosh E.A."/>
            <person name="Kyrpides N.C."/>
            <person name="Woyke T."/>
        </authorList>
    </citation>
    <scope>NUCLEOTIDE SEQUENCE</scope>
    <source>
        <strain evidence="3">GVMAG-M-3300023174-134</strain>
    </source>
</reference>
<dbReference type="AlphaFoldDB" id="A0A6C0DBT6"/>
<dbReference type="PROSITE" id="PS50832">
    <property type="entry name" value="S1_IF1_TYPE"/>
    <property type="match status" value="1"/>
</dbReference>
<evidence type="ECO:0000259" key="2">
    <source>
        <dbReference type="PROSITE" id="PS50832"/>
    </source>
</evidence>
<dbReference type="InterPro" id="IPR012340">
    <property type="entry name" value="NA-bd_OB-fold"/>
</dbReference>
<name>A0A6C0DBT6_9ZZZZ</name>
<dbReference type="GO" id="GO:0003723">
    <property type="term" value="F:RNA binding"/>
    <property type="evidence" value="ECO:0007669"/>
    <property type="project" value="InterPro"/>
</dbReference>
<organism evidence="3">
    <name type="scientific">viral metagenome</name>
    <dbReference type="NCBI Taxonomy" id="1070528"/>
    <lineage>
        <taxon>unclassified sequences</taxon>
        <taxon>metagenomes</taxon>
        <taxon>organismal metagenomes</taxon>
    </lineage>
</organism>
<sequence length="175" mass="19961">MVKNTTGGTGTKGLARKHQTRGDSRLRLPECELELFAIVTKMLGNGMCEIHTNDNIRLIGHIRNKFRGKQKRNNMLSVNNIVLIGLREWENPSKNCDILSIYESNQVDQLRNIPGIQISDLLKRQLGYTNSNATNNDDDLIFTDDVEENIIVVPKQRIPVDFELEQTEEIDIDDI</sequence>
<dbReference type="Gene3D" id="2.40.50.140">
    <property type="entry name" value="Nucleic acid-binding proteins"/>
    <property type="match status" value="1"/>
</dbReference>
<dbReference type="InterPro" id="IPR006196">
    <property type="entry name" value="RNA-binding_domain_S1_IF1"/>
</dbReference>